<accession>A0A1G4IL17</accession>
<dbReference type="InterPro" id="IPR044992">
    <property type="entry name" value="ChyE-like"/>
</dbReference>
<dbReference type="GO" id="GO:0016740">
    <property type="term" value="F:transferase activity"/>
    <property type="evidence" value="ECO:0007669"/>
    <property type="project" value="UniProtKB-KW"/>
</dbReference>
<dbReference type="Gene3D" id="3.40.50.880">
    <property type="match status" value="1"/>
</dbReference>
<comment type="caution">
    <text evidence="2">The sequence shown here is derived from an EMBL/GenBank/DDBJ whole genome shotgun (WGS) entry which is preliminary data.</text>
</comment>
<name>A0A1G4IL17_TRYEQ</name>
<dbReference type="InterPro" id="IPR017926">
    <property type="entry name" value="GATASE"/>
</dbReference>
<dbReference type="PROSITE" id="PS51273">
    <property type="entry name" value="GATASE_TYPE_1"/>
    <property type="match status" value="1"/>
</dbReference>
<keyword evidence="3" id="KW-1185">Reference proteome</keyword>
<dbReference type="CDD" id="cd01741">
    <property type="entry name" value="GATase1_1"/>
    <property type="match status" value="1"/>
</dbReference>
<dbReference type="PANTHER" id="PTHR42695">
    <property type="entry name" value="GLUTAMINE AMIDOTRANSFERASE YLR126C-RELATED"/>
    <property type="match status" value="1"/>
</dbReference>
<organism evidence="2 3">
    <name type="scientific">Trypanosoma equiperdum</name>
    <dbReference type="NCBI Taxonomy" id="5694"/>
    <lineage>
        <taxon>Eukaryota</taxon>
        <taxon>Discoba</taxon>
        <taxon>Euglenozoa</taxon>
        <taxon>Kinetoplastea</taxon>
        <taxon>Metakinetoplastina</taxon>
        <taxon>Trypanosomatida</taxon>
        <taxon>Trypanosomatidae</taxon>
        <taxon>Trypanosoma</taxon>
    </lineage>
</organism>
<reference evidence="2" key="1">
    <citation type="submission" date="2016-09" db="EMBL/GenBank/DDBJ databases">
        <authorList>
            <person name="Hebert L."/>
            <person name="Moumen B."/>
        </authorList>
    </citation>
    <scope>NUCLEOTIDE SEQUENCE [LARGE SCALE GENOMIC DNA]</scope>
    <source>
        <strain evidence="2">OVI</strain>
    </source>
</reference>
<dbReference type="Pfam" id="PF00117">
    <property type="entry name" value="GATase"/>
    <property type="match status" value="1"/>
</dbReference>
<dbReference type="PANTHER" id="PTHR42695:SF5">
    <property type="entry name" value="GLUTAMINE AMIDOTRANSFERASE YLR126C-RELATED"/>
    <property type="match status" value="1"/>
</dbReference>
<dbReference type="RefSeq" id="XP_067083622.1">
    <property type="nucleotide sequence ID" value="XM_067227521.1"/>
</dbReference>
<dbReference type="SUPFAM" id="SSF52317">
    <property type="entry name" value="Class I glutamine amidotransferase-like"/>
    <property type="match status" value="1"/>
</dbReference>
<dbReference type="EMBL" id="CZPT02002020">
    <property type="protein sequence ID" value="SCU73228.1"/>
    <property type="molecule type" value="Genomic_DNA"/>
</dbReference>
<protein>
    <submittedName>
        <fullName evidence="2">Glutamine amidotransferase class-I, putative</fullName>
    </submittedName>
</protein>
<evidence type="ECO:0000313" key="2">
    <source>
        <dbReference type="EMBL" id="SCU73228.1"/>
    </source>
</evidence>
<feature type="domain" description="Glutamine amidotransferase" evidence="1">
    <location>
        <begin position="101"/>
        <end position="235"/>
    </location>
</feature>
<keyword evidence="2" id="KW-0315">Glutamine amidotransferase</keyword>
<gene>
    <name evidence="2" type="ORF">TEOVI_000542200</name>
</gene>
<dbReference type="Proteomes" id="UP000195570">
    <property type="component" value="Unassembled WGS sequence"/>
</dbReference>
<evidence type="ECO:0000259" key="1">
    <source>
        <dbReference type="Pfam" id="PF00117"/>
    </source>
</evidence>
<evidence type="ECO:0000313" key="3">
    <source>
        <dbReference type="Proteomes" id="UP000195570"/>
    </source>
</evidence>
<dbReference type="GO" id="GO:0005829">
    <property type="term" value="C:cytosol"/>
    <property type="evidence" value="ECO:0007669"/>
    <property type="project" value="TreeGrafter"/>
</dbReference>
<sequence>MRPVIVMLLHEEQDTGAYMIKYLVTRGMDFVMFRCWEERVASLVPKAAGETIRCLPVANKPHHYVPCLVNSTAAPSTESESLVTTSTSLAPVSSNVAEDCRIRAVASFGGSMSVNDELSYFESIRSLMRSCLEKRIPVIGHCLGGQLLSSALGGRIVLSENIEVGWYEMVVEEAEDVKDWFGGRKRFDAFHIHTDSFTIPQGARRIVTGAYCANQAFQVGDQFALGMQFHPEVDEDKVRSLISSQFPTLYTEEELADILRKGAEGAKTPDGRLLVSPGSMTRECIEKCLREGRIEQNRPIADSIYDTWCSGFLF</sequence>
<dbReference type="InterPro" id="IPR029062">
    <property type="entry name" value="Class_I_gatase-like"/>
</dbReference>
<dbReference type="GeneID" id="92379362"/>
<dbReference type="AlphaFoldDB" id="A0A1G4IL17"/>
<dbReference type="VEuPathDB" id="TriTrypDB:TEOVI_000542200"/>
<proteinExistence type="predicted"/>